<keyword evidence="4" id="KW-1185">Reference proteome</keyword>
<dbReference type="AlphaFoldDB" id="A0A167DJD2"/>
<dbReference type="PANTHER" id="PTHR23088:SF27">
    <property type="entry name" value="DEAMINATED GLUTATHIONE AMIDASE"/>
    <property type="match status" value="1"/>
</dbReference>
<evidence type="ECO:0000259" key="2">
    <source>
        <dbReference type="PROSITE" id="PS50263"/>
    </source>
</evidence>
<dbReference type="PANTHER" id="PTHR23088">
    <property type="entry name" value="NITRILASE-RELATED"/>
    <property type="match status" value="1"/>
</dbReference>
<keyword evidence="3" id="KW-0378">Hydrolase</keyword>
<dbReference type="EMBL" id="LFIW01001005">
    <property type="protein sequence ID" value="KZL83954.1"/>
    <property type="molecule type" value="Genomic_DNA"/>
</dbReference>
<organism evidence="3 4">
    <name type="scientific">Colletotrichum incanum</name>
    <name type="common">Soybean anthracnose fungus</name>
    <dbReference type="NCBI Taxonomy" id="1573173"/>
    <lineage>
        <taxon>Eukaryota</taxon>
        <taxon>Fungi</taxon>
        <taxon>Dikarya</taxon>
        <taxon>Ascomycota</taxon>
        <taxon>Pezizomycotina</taxon>
        <taxon>Sordariomycetes</taxon>
        <taxon>Hypocreomycetidae</taxon>
        <taxon>Glomerellales</taxon>
        <taxon>Glomerellaceae</taxon>
        <taxon>Colletotrichum</taxon>
        <taxon>Colletotrichum spaethianum species complex</taxon>
    </lineage>
</organism>
<name>A0A167DJD2_COLIC</name>
<accession>A0A167DJD2</accession>
<dbReference type="STRING" id="1573173.A0A167DJD2"/>
<sequence length="420" mass="44225">LKQDAQNQNDEAQAIRKMLGSKPKTDDEPHKSLSSPSMPVVLCGKTEQIGRGAIAVIHFVTSPTSGAVILPALLASQPPPSHPETSTIGSGNYAAAPHAVILGGAFDEAATAVLQKAVADAQAQSADVRKIPWLRQDSSKPAPPLGPEYGKAMAVLFLPEASDYIASSPQESLSLAQPQSKSPFVLGLQEAAKTHSLAVSVGIHVPVPVAVPAATTDATTPTATVSKLLNRSLWINADGTINQAATYDKLHLFDYGALRESATVQAGRSLTPPFPTPVGRAGSLICFDLRFAEPALALTHPGPKSPFVDPAVGPAQVLLYPSAFTLRTGQAHWETLLRARAIETQSWVIAAAQVGAHNPKRSSYGHSMVVDPWGRVRLELGGVDGEGRAEEGAEGAVGFVDVDLDEWARVREGMPLARRT</sequence>
<evidence type="ECO:0000313" key="4">
    <source>
        <dbReference type="Proteomes" id="UP000076584"/>
    </source>
</evidence>
<reference evidence="3 4" key="1">
    <citation type="submission" date="2015-06" db="EMBL/GenBank/DDBJ databases">
        <title>Survival trade-offs in plant roots during colonization by closely related pathogenic and mutualistic fungi.</title>
        <authorList>
            <person name="Hacquard S."/>
            <person name="Kracher B."/>
            <person name="Hiruma K."/>
            <person name="Weinman A."/>
            <person name="Muench P."/>
            <person name="Garrido Oter R."/>
            <person name="Ver Loren van Themaat E."/>
            <person name="Dallerey J.-F."/>
            <person name="Damm U."/>
            <person name="Henrissat B."/>
            <person name="Lespinet O."/>
            <person name="Thon M."/>
            <person name="Kemen E."/>
            <person name="McHardy A.C."/>
            <person name="Schulze-Lefert P."/>
            <person name="O'Connell R.J."/>
        </authorList>
    </citation>
    <scope>NUCLEOTIDE SEQUENCE [LARGE SCALE GENOMIC DNA]</scope>
    <source>
        <strain evidence="3 4">MAFF 238704</strain>
    </source>
</reference>
<dbReference type="Proteomes" id="UP000076584">
    <property type="component" value="Unassembled WGS sequence"/>
</dbReference>
<feature type="compositionally biased region" description="Low complexity" evidence="1">
    <location>
        <begin position="1"/>
        <end position="12"/>
    </location>
</feature>
<feature type="non-terminal residue" evidence="3">
    <location>
        <position position="1"/>
    </location>
</feature>
<feature type="region of interest" description="Disordered" evidence="1">
    <location>
        <begin position="1"/>
        <end position="38"/>
    </location>
</feature>
<comment type="caution">
    <text evidence="3">The sequence shown here is derived from an EMBL/GenBank/DDBJ whole genome shotgun (WGS) entry which is preliminary data.</text>
</comment>
<dbReference type="GO" id="GO:0016787">
    <property type="term" value="F:hydrolase activity"/>
    <property type="evidence" value="ECO:0007669"/>
    <property type="project" value="UniProtKB-KW"/>
</dbReference>
<evidence type="ECO:0000256" key="1">
    <source>
        <dbReference type="SAM" id="MobiDB-lite"/>
    </source>
</evidence>
<dbReference type="PROSITE" id="PS50263">
    <property type="entry name" value="CN_HYDROLASE"/>
    <property type="match status" value="1"/>
</dbReference>
<proteinExistence type="predicted"/>
<feature type="domain" description="CN hydrolase" evidence="2">
    <location>
        <begin position="114"/>
        <end position="404"/>
    </location>
</feature>
<dbReference type="InterPro" id="IPR003010">
    <property type="entry name" value="C-N_Hydrolase"/>
</dbReference>
<gene>
    <name evidence="3" type="ORF">CI238_06974</name>
</gene>
<dbReference type="Gene3D" id="3.60.110.10">
    <property type="entry name" value="Carbon-nitrogen hydrolase"/>
    <property type="match status" value="1"/>
</dbReference>
<dbReference type="Pfam" id="PF00795">
    <property type="entry name" value="CN_hydrolase"/>
    <property type="match status" value="1"/>
</dbReference>
<evidence type="ECO:0000313" key="3">
    <source>
        <dbReference type="EMBL" id="KZL83954.1"/>
    </source>
</evidence>
<dbReference type="SUPFAM" id="SSF56317">
    <property type="entry name" value="Carbon-nitrogen hydrolase"/>
    <property type="match status" value="1"/>
</dbReference>
<protein>
    <submittedName>
        <fullName evidence="3">Carbon-nitrogen hydrolase</fullName>
    </submittedName>
</protein>
<dbReference type="InterPro" id="IPR036526">
    <property type="entry name" value="C-N_Hydrolase_sf"/>
</dbReference>